<dbReference type="InterPro" id="IPR051161">
    <property type="entry name" value="Mannose-6P_isomerase_type2"/>
</dbReference>
<keyword evidence="5 13" id="KW-0548">Nucleotidyltransferase</keyword>
<dbReference type="PATRIC" id="fig|455.5.peg.1088"/>
<dbReference type="NCBIfam" id="TIGR01479">
    <property type="entry name" value="GMP_PMI"/>
    <property type="match status" value="1"/>
</dbReference>
<dbReference type="STRING" id="455.Ljam_1025"/>
<evidence type="ECO:0000256" key="4">
    <source>
        <dbReference type="ARBA" id="ARBA00022679"/>
    </source>
</evidence>
<keyword evidence="14" id="KW-0413">Isomerase</keyword>
<dbReference type="Pfam" id="PF00483">
    <property type="entry name" value="NTP_transferase"/>
    <property type="match status" value="1"/>
</dbReference>
<evidence type="ECO:0000256" key="6">
    <source>
        <dbReference type="ARBA" id="ARBA00022741"/>
    </source>
</evidence>
<dbReference type="Gene3D" id="3.90.550.10">
    <property type="entry name" value="Spore Coat Polysaccharide Biosynthesis Protein SpsA, Chain A"/>
    <property type="match status" value="1"/>
</dbReference>
<dbReference type="RefSeq" id="WP_058449057.1">
    <property type="nucleotide sequence ID" value="NZ_CAAAJF010000009.1"/>
</dbReference>
<dbReference type="GO" id="GO:0000271">
    <property type="term" value="P:polysaccharide biosynthetic process"/>
    <property type="evidence" value="ECO:0007669"/>
    <property type="project" value="InterPro"/>
</dbReference>
<keyword evidence="16" id="KW-1185">Reference proteome</keyword>
<dbReference type="Proteomes" id="UP000054715">
    <property type="component" value="Unassembled WGS sequence"/>
</dbReference>
<dbReference type="EC" id="2.7.7.13" evidence="3"/>
<dbReference type="InterPro" id="IPR029044">
    <property type="entry name" value="Nucleotide-diphossugar_trans"/>
</dbReference>
<dbReference type="InterPro" id="IPR005835">
    <property type="entry name" value="NTP_transferase_dom"/>
</dbReference>
<dbReference type="PANTHER" id="PTHR46390:SF1">
    <property type="entry name" value="MANNOSE-1-PHOSPHATE GUANYLYLTRANSFERASE"/>
    <property type="match status" value="1"/>
</dbReference>
<keyword evidence="4 13" id="KW-0808">Transferase</keyword>
<comment type="pathway">
    <text evidence="1">Nucleotide-sugar biosynthesis; GDP-alpha-D-mannose biosynthesis; GDP-alpha-D-mannose from alpha-D-mannose 1-phosphate (GTP route): step 1/1.</text>
</comment>
<evidence type="ECO:0000259" key="11">
    <source>
        <dbReference type="Pfam" id="PF01050"/>
    </source>
</evidence>
<protein>
    <recommendedName>
        <fullName evidence="3">mannose-1-phosphate guanylyltransferase</fullName>
        <ecNumber evidence="3">2.7.7.13</ecNumber>
    </recommendedName>
</protein>
<dbReference type="Proteomes" id="UP000093336">
    <property type="component" value="Unassembled WGS sequence"/>
</dbReference>
<evidence type="ECO:0000313" key="15">
    <source>
        <dbReference type="Proteomes" id="UP000054715"/>
    </source>
</evidence>
<evidence type="ECO:0000259" key="10">
    <source>
        <dbReference type="Pfam" id="PF00483"/>
    </source>
</evidence>
<dbReference type="FunFam" id="2.60.120.10:FF:000032">
    <property type="entry name" value="Mannose-1-phosphate guanylyltransferase/mannose-6-phosphate isomerase"/>
    <property type="match status" value="1"/>
</dbReference>
<accession>A0A0W0UFY2</accession>
<feature type="domain" description="MannoseP isomerase/GMP-like beta-helix" evidence="12">
    <location>
        <begin position="301"/>
        <end position="350"/>
    </location>
</feature>
<evidence type="ECO:0000259" key="12">
    <source>
        <dbReference type="Pfam" id="PF22640"/>
    </source>
</evidence>
<dbReference type="OrthoDB" id="9806359at2"/>
<evidence type="ECO:0000313" key="13">
    <source>
        <dbReference type="EMBL" id="KTD06830.1"/>
    </source>
</evidence>
<gene>
    <name evidence="13" type="primary">cpsB</name>
    <name evidence="14" type="ORF">A8135_13865</name>
    <name evidence="13" type="ORF">Ljam_1025</name>
</gene>
<comment type="catalytic activity">
    <reaction evidence="8">
        <text>alpha-D-mannose 1-phosphate + GTP + H(+) = GDP-alpha-D-mannose + diphosphate</text>
        <dbReference type="Rhea" id="RHEA:15229"/>
        <dbReference type="ChEBI" id="CHEBI:15378"/>
        <dbReference type="ChEBI" id="CHEBI:33019"/>
        <dbReference type="ChEBI" id="CHEBI:37565"/>
        <dbReference type="ChEBI" id="CHEBI:57527"/>
        <dbReference type="ChEBI" id="CHEBI:58409"/>
        <dbReference type="EC" id="2.7.7.13"/>
    </reaction>
</comment>
<evidence type="ECO:0000256" key="1">
    <source>
        <dbReference type="ARBA" id="ARBA00004823"/>
    </source>
</evidence>
<proteinExistence type="inferred from homology"/>
<dbReference type="InterPro" id="IPR049577">
    <property type="entry name" value="GMPP_N"/>
</dbReference>
<dbReference type="GO" id="GO:0009298">
    <property type="term" value="P:GDP-mannose biosynthetic process"/>
    <property type="evidence" value="ECO:0007669"/>
    <property type="project" value="UniProtKB-UniPathway"/>
</dbReference>
<dbReference type="InterPro" id="IPR014710">
    <property type="entry name" value="RmlC-like_jellyroll"/>
</dbReference>
<dbReference type="UniPathway" id="UPA00126">
    <property type="reaction ID" value="UER00930"/>
</dbReference>
<evidence type="ECO:0000256" key="2">
    <source>
        <dbReference type="ARBA" id="ARBA00006115"/>
    </source>
</evidence>
<reference evidence="14 16" key="2">
    <citation type="submission" date="2016-05" db="EMBL/GenBank/DDBJ databases">
        <authorList>
            <person name="Prochazka B."/>
            <person name="Indra A."/>
            <person name="Hasenberger P."/>
            <person name="Blaschitz M."/>
            <person name="Wagner L."/>
            <person name="Wewalka G."/>
            <person name="Sorschag S."/>
            <person name="Schmid D."/>
            <person name="Ruppitsch W."/>
        </authorList>
    </citation>
    <scope>NUCLEOTIDE SEQUENCE [LARGE SCALE GENOMIC DNA]</scope>
    <source>
        <strain evidence="14 16">974010_12</strain>
    </source>
</reference>
<dbReference type="CDD" id="cd02213">
    <property type="entry name" value="cupin_PMI_typeII_C"/>
    <property type="match status" value="1"/>
</dbReference>
<dbReference type="GO" id="GO:0005525">
    <property type="term" value="F:GTP binding"/>
    <property type="evidence" value="ECO:0007669"/>
    <property type="project" value="UniProtKB-KW"/>
</dbReference>
<dbReference type="FunFam" id="3.90.550.10:FF:000046">
    <property type="entry name" value="Mannose-1-phosphate guanylyltransferase (GDP)"/>
    <property type="match status" value="1"/>
</dbReference>
<evidence type="ECO:0000313" key="16">
    <source>
        <dbReference type="Proteomes" id="UP000093336"/>
    </source>
</evidence>
<evidence type="ECO:0000256" key="3">
    <source>
        <dbReference type="ARBA" id="ARBA00012387"/>
    </source>
</evidence>
<keyword evidence="7" id="KW-0342">GTP-binding</keyword>
<dbReference type="CDD" id="cd02509">
    <property type="entry name" value="GDP-M1P_Guanylyltransferase"/>
    <property type="match status" value="1"/>
</dbReference>
<dbReference type="PANTHER" id="PTHR46390">
    <property type="entry name" value="MANNOSE-1-PHOSPHATE GUANYLYLTRANSFERASE"/>
    <property type="match status" value="1"/>
</dbReference>
<evidence type="ECO:0000256" key="8">
    <source>
        <dbReference type="ARBA" id="ARBA00047343"/>
    </source>
</evidence>
<evidence type="ECO:0000256" key="9">
    <source>
        <dbReference type="RuleBase" id="RU004190"/>
    </source>
</evidence>
<dbReference type="AlphaFoldDB" id="A0A0W0UFY2"/>
<dbReference type="SUPFAM" id="SSF51182">
    <property type="entry name" value="RmlC-like cupins"/>
    <property type="match status" value="1"/>
</dbReference>
<name>A0A0W0UFY2_9GAMM</name>
<dbReference type="GO" id="GO:0016853">
    <property type="term" value="F:isomerase activity"/>
    <property type="evidence" value="ECO:0007669"/>
    <property type="project" value="UniProtKB-KW"/>
</dbReference>
<dbReference type="InterPro" id="IPR054566">
    <property type="entry name" value="ManC/GMP-like_b-helix"/>
</dbReference>
<dbReference type="Gene3D" id="2.60.120.10">
    <property type="entry name" value="Jelly Rolls"/>
    <property type="match status" value="1"/>
</dbReference>
<feature type="domain" description="Mannose-6-phosphate isomerase type II C-terminal" evidence="11">
    <location>
        <begin position="354"/>
        <end position="468"/>
    </location>
</feature>
<dbReference type="InterPro" id="IPR001538">
    <property type="entry name" value="Man6P_isomerase-2_C"/>
</dbReference>
<dbReference type="EMBL" id="LNYG01000013">
    <property type="protein sequence ID" value="KTD06830.1"/>
    <property type="molecule type" value="Genomic_DNA"/>
</dbReference>
<sequence>MSVPLIPTILCGGAGSRLWPVSRELHPKPFIRLADGQSLLQKTFLRAIGLAEVQEVLTVTNRDLFFKTEDEFREVYEDRINLSFILEPFGRNTAAAVAAATLRVAELYGEDALVLVLPADHLIAAQQAFVDAVTKAKELALAGNIVTFGIEPQTPETGYGYIEADGNTVVRFIEKPSLEKAKHYLESGNFLWNSGMFCFTAGIMLNEMERYCPEVLLATKNCMESSRIATGKGFSQLELETQSFNQVPEISLDYAVIEKSDKIAVVPCNIGWSDIGSWSALGELSTPDKMGNRIEGEALLHDVSNCYIRSHERLVGAIGVDDLFIIDTPDALLVADKTRAQDVKTLYTQLKAQGHETHKVHRTVHRPWGSYTVLEEGPRFKIKRIEVRPNASLSLQMHYHRSEHWIVVSGMAKVINGEQEIYINTNESTYIPAGHKHRLENPGVIPLVMIEVQSGEYMGEDDIVRFEDKYGRN</sequence>
<dbReference type="Pfam" id="PF01050">
    <property type="entry name" value="MannoseP_isomer"/>
    <property type="match status" value="1"/>
</dbReference>
<comment type="caution">
    <text evidence="13">The sequence shown here is derived from an EMBL/GenBank/DDBJ whole genome shotgun (WGS) entry which is preliminary data.</text>
</comment>
<keyword evidence="6" id="KW-0547">Nucleotide-binding</keyword>
<dbReference type="EMBL" id="LYOZ01000030">
    <property type="protein sequence ID" value="OCH97576.1"/>
    <property type="molecule type" value="Genomic_DNA"/>
</dbReference>
<comment type="similarity">
    <text evidence="2 9">Belongs to the mannose-6-phosphate isomerase type 2 family.</text>
</comment>
<dbReference type="Pfam" id="PF22640">
    <property type="entry name" value="ManC_GMP_beta-helix"/>
    <property type="match status" value="1"/>
</dbReference>
<evidence type="ECO:0000313" key="14">
    <source>
        <dbReference type="EMBL" id="OCH97576.1"/>
    </source>
</evidence>
<dbReference type="InterPro" id="IPR011051">
    <property type="entry name" value="RmlC_Cupin_sf"/>
</dbReference>
<evidence type="ECO:0000256" key="7">
    <source>
        <dbReference type="ARBA" id="ARBA00023134"/>
    </source>
</evidence>
<reference evidence="13 15" key="1">
    <citation type="submission" date="2015-11" db="EMBL/GenBank/DDBJ databases">
        <title>Genomic analysis of 38 Legionella species identifies large and diverse effector repertoires.</title>
        <authorList>
            <person name="Burstein D."/>
            <person name="Amaro F."/>
            <person name="Zusman T."/>
            <person name="Lifshitz Z."/>
            <person name="Cohen O."/>
            <person name="Gilbert J.A."/>
            <person name="Pupko T."/>
            <person name="Shuman H.A."/>
            <person name="Segal G."/>
        </authorList>
    </citation>
    <scope>NUCLEOTIDE SEQUENCE [LARGE SCALE GENOMIC DNA]</scope>
    <source>
        <strain evidence="13 15">JA-26-G1-E2</strain>
    </source>
</reference>
<evidence type="ECO:0000256" key="5">
    <source>
        <dbReference type="ARBA" id="ARBA00022695"/>
    </source>
</evidence>
<feature type="domain" description="Nucleotidyl transferase" evidence="10">
    <location>
        <begin position="7"/>
        <end position="285"/>
    </location>
</feature>
<organism evidence="13 15">
    <name type="scientific">Legionella jamestowniensis</name>
    <dbReference type="NCBI Taxonomy" id="455"/>
    <lineage>
        <taxon>Bacteria</taxon>
        <taxon>Pseudomonadati</taxon>
        <taxon>Pseudomonadota</taxon>
        <taxon>Gammaproteobacteria</taxon>
        <taxon>Legionellales</taxon>
        <taxon>Legionellaceae</taxon>
        <taxon>Legionella</taxon>
    </lineage>
</organism>
<dbReference type="InterPro" id="IPR006375">
    <property type="entry name" value="Man1P_GuaTrfase/Man6P_Isoase"/>
</dbReference>
<dbReference type="SUPFAM" id="SSF53448">
    <property type="entry name" value="Nucleotide-diphospho-sugar transferases"/>
    <property type="match status" value="1"/>
</dbReference>
<dbReference type="GO" id="GO:0004475">
    <property type="term" value="F:mannose-1-phosphate guanylyltransferase (GTP) activity"/>
    <property type="evidence" value="ECO:0007669"/>
    <property type="project" value="UniProtKB-EC"/>
</dbReference>